<dbReference type="InterPro" id="IPR018247">
    <property type="entry name" value="EF_Hand_1_Ca_BS"/>
</dbReference>
<protein>
    <recommendedName>
        <fullName evidence="1">Cadherin domain-containing protein</fullName>
    </recommendedName>
</protein>
<evidence type="ECO:0000313" key="2">
    <source>
        <dbReference type="EMBL" id="RJF37441.1"/>
    </source>
</evidence>
<dbReference type="PROSITE" id="PS51257">
    <property type="entry name" value="PROKAR_LIPOPROTEIN"/>
    <property type="match status" value="1"/>
</dbReference>
<dbReference type="SUPFAM" id="SSF49313">
    <property type="entry name" value="Cadherin-like"/>
    <property type="match status" value="1"/>
</dbReference>
<dbReference type="GO" id="GO:0016020">
    <property type="term" value="C:membrane"/>
    <property type="evidence" value="ECO:0007669"/>
    <property type="project" value="InterPro"/>
</dbReference>
<dbReference type="GO" id="GO:0005509">
    <property type="term" value="F:calcium ion binding"/>
    <property type="evidence" value="ECO:0007669"/>
    <property type="project" value="InterPro"/>
</dbReference>
<gene>
    <name evidence="2" type="ORF">D4741_05045</name>
</gene>
<dbReference type="EMBL" id="QYSE01000001">
    <property type="protein sequence ID" value="RJF37441.1"/>
    <property type="molecule type" value="Genomic_DNA"/>
</dbReference>
<dbReference type="Proteomes" id="UP000265938">
    <property type="component" value="Unassembled WGS sequence"/>
</dbReference>
<name>A0A3A3ETM6_9GAMM</name>
<dbReference type="Gene3D" id="2.60.40.2810">
    <property type="match status" value="1"/>
</dbReference>
<proteinExistence type="predicted"/>
<dbReference type="PROSITE" id="PS00430">
    <property type="entry name" value="TONB_DEPENDENT_REC_1"/>
    <property type="match status" value="1"/>
</dbReference>
<dbReference type="PROSITE" id="PS50268">
    <property type="entry name" value="CADHERIN_2"/>
    <property type="match status" value="1"/>
</dbReference>
<reference evidence="2 3" key="1">
    <citation type="submission" date="2018-09" db="EMBL/GenBank/DDBJ databases">
        <title>Identification of marine bacteria producing industrial enzymes.</title>
        <authorList>
            <person name="Cheng T.H."/>
            <person name="Saidin J."/>
            <person name="Muhd D.D."/>
            <person name="Isa M.N.M."/>
            <person name="Bakar M.F.A."/>
            <person name="Ismail N."/>
        </authorList>
    </citation>
    <scope>NUCLEOTIDE SEQUENCE [LARGE SCALE GENOMIC DNA]</scope>
    <source>
        <strain evidence="2 3">MNAD 1.6</strain>
    </source>
</reference>
<evidence type="ECO:0000259" key="1">
    <source>
        <dbReference type="PROSITE" id="PS50268"/>
    </source>
</evidence>
<dbReference type="GO" id="GO:0007156">
    <property type="term" value="P:homophilic cell adhesion via plasma membrane adhesion molecules"/>
    <property type="evidence" value="ECO:0007669"/>
    <property type="project" value="InterPro"/>
</dbReference>
<evidence type="ECO:0000313" key="3">
    <source>
        <dbReference type="Proteomes" id="UP000265938"/>
    </source>
</evidence>
<organism evidence="2 3">
    <name type="scientific">Pseudoalteromonas gelatinilytica</name>
    <dbReference type="NCBI Taxonomy" id="1703256"/>
    <lineage>
        <taxon>Bacteria</taxon>
        <taxon>Pseudomonadati</taxon>
        <taxon>Pseudomonadota</taxon>
        <taxon>Gammaproteobacteria</taxon>
        <taxon>Alteromonadales</taxon>
        <taxon>Pseudoalteromonadaceae</taxon>
        <taxon>Pseudoalteromonas</taxon>
    </lineage>
</organism>
<dbReference type="InterPro" id="IPR002126">
    <property type="entry name" value="Cadherin-like_dom"/>
</dbReference>
<dbReference type="InterPro" id="IPR010916">
    <property type="entry name" value="TonB_box_CS"/>
</dbReference>
<dbReference type="AlphaFoldDB" id="A0A3A3ETM6"/>
<sequence length="925" mass="100692">MINTGYKMNNKIKYAPLVIALALAGCGGSQSNKAPEFTSSTAFTLEEDTSFSGQLEATDDDSLSFTLASAARHGIFALNANGSFTYTPNADFAGQDTVTVTASDGNLNTDAVLTFTINNVNDAPVLVSQTVTVTTSTTTQGSLVFNDADGDVITVELVTAPANGTLQLDSDTGQFTYEAETLSEINDSFEIAFTDNKISEAITATIELTPSYVTNEDKRNFYYSSHKSHLKQAEAIGSEINDDNYLNEVNAQLAVGYLIAGFTDKAHLHFEKITTSHEKASAYLDAAAKLDELQQSDAAIEYRELAFTTYNQYIAEKGLENISSSDPSFYLTISDQYNSAGQTEHAQAILDTISLYANKVWTEEYNKTYARFVSAVKKTALASVAQYSASHTEAVRNAGLAVIKTMADLAENIGSYTQPSGDYKGQSTERMRALYMSWAADYYLRLNDTESAKYYTNLSLSYYGVVGFDNSYSFSASPYAEATLATYTYPLEALTATIKALYDVELVNNPAYQLLTKQANKDDAIEYSYAYEIANKLQAGQTLSDAVSNAKSYFMEGETTNAKSFYQTLTNASAQPGAAAILQTRGENELALEVTDYAQSILASPEYVLSVSEYYIMGQFGCGGLVQLALNLNSPEKAKLYATSCAAMLDEYFLENENNFSTNSSISALTSLIATYGFIENNEGISSLASKLDTQISLLSNKHEQAEKRLKVLGYLVRAGLLDTAVSWLETSLAIIDSEKENIDIEDYTALLESVFESALSNELLTTGAFEQYTLITALSRFQANNQQYTEVYTNTMSALTTSIDKAKAYVLTQSDKVIQDNLETLVAVYAQLGDDESVNQLINLSVNAEADKLPLLTLHATLKAQRDEFSGQAIASIDTDHDGKPNFFLPNVTEQAILESGLTADDDADNDGILDENDITPIGE</sequence>
<feature type="domain" description="Cadherin" evidence="1">
    <location>
        <begin position="37"/>
        <end position="126"/>
    </location>
</feature>
<dbReference type="InterPro" id="IPR015919">
    <property type="entry name" value="Cadherin-like_sf"/>
</dbReference>
<dbReference type="NCBIfam" id="TIGR01965">
    <property type="entry name" value="VCBS_repeat"/>
    <property type="match status" value="1"/>
</dbReference>
<dbReference type="InterPro" id="IPR010221">
    <property type="entry name" value="VCBS_dom"/>
</dbReference>
<dbReference type="PROSITE" id="PS00018">
    <property type="entry name" value="EF_HAND_1"/>
    <property type="match status" value="1"/>
</dbReference>
<dbReference type="Pfam" id="PF17963">
    <property type="entry name" value="Big_9"/>
    <property type="match status" value="2"/>
</dbReference>
<accession>A0A3A3ETM6</accession>
<comment type="caution">
    <text evidence="2">The sequence shown here is derived from an EMBL/GenBank/DDBJ whole genome shotgun (WGS) entry which is preliminary data.</text>
</comment>